<dbReference type="InterPro" id="IPR007866">
    <property type="entry name" value="TRIC_channel"/>
</dbReference>
<keyword evidence="8 12" id="KW-1133">Transmembrane helix</keyword>
<dbReference type="PANTHER" id="PTHR12454:SF11">
    <property type="entry name" value="GH25683P"/>
    <property type="match status" value="1"/>
</dbReference>
<sequence>MDETERILKSYVNLFHKYVEGLPELKYELVRDRFVNADPTVLLVAHCLLMVVVVDKYTEGKHGFLKSIVLGFVMSFGGAIINAILTATPSPVSTEGANSLVPIFLLCWWLVNCTPVKKILQIRVVFAPIAVVATFARIRAISMTVDSVAKQVPNGWVAAIILGGIGGCGGLLFLDADKKFRTGFNAKSTFSSPEWPIKSAFLISTAYYVLSDPHKIIQSYVDLPHLQNADLKFALGAFLSAIAILELVLGRSINLFYYFERILVAVLGLQIDKPREKASINTARSKQKTQ</sequence>
<evidence type="ECO:0000256" key="9">
    <source>
        <dbReference type="ARBA" id="ARBA00023065"/>
    </source>
</evidence>
<evidence type="ECO:0000256" key="12">
    <source>
        <dbReference type="SAM" id="Phobius"/>
    </source>
</evidence>
<dbReference type="GO" id="GO:0016020">
    <property type="term" value="C:membrane"/>
    <property type="evidence" value="ECO:0007669"/>
    <property type="project" value="InterPro"/>
</dbReference>
<keyword evidence="6" id="KW-0631">Potassium channel</keyword>
<evidence type="ECO:0000256" key="1">
    <source>
        <dbReference type="ARBA" id="ARBA00004127"/>
    </source>
</evidence>
<reference evidence="13 14" key="1">
    <citation type="journal article" date="2023" name="Nat. Commun.">
        <title>Origin of minicircular mitochondrial genomes in red algae.</title>
        <authorList>
            <person name="Lee Y."/>
            <person name="Cho C.H."/>
            <person name="Lee Y.M."/>
            <person name="Park S.I."/>
            <person name="Yang J.H."/>
            <person name="West J.A."/>
            <person name="Bhattacharya D."/>
            <person name="Yoon H.S."/>
        </authorList>
    </citation>
    <scope>NUCLEOTIDE SEQUENCE [LARGE SCALE GENOMIC DNA]</scope>
    <source>
        <strain evidence="13 14">CCMP1338</strain>
        <tissue evidence="13">Whole cell</tissue>
    </source>
</reference>
<keyword evidence="10 12" id="KW-0472">Membrane</keyword>
<feature type="transmembrane region" description="Helical" evidence="12">
    <location>
        <begin position="231"/>
        <end position="249"/>
    </location>
</feature>
<dbReference type="PANTHER" id="PTHR12454">
    <property type="entry name" value="TRIMERIC INTRACELLULAR CATION CHANNEL"/>
    <property type="match status" value="1"/>
</dbReference>
<organism evidence="13 14">
    <name type="scientific">Rhodosorus marinus</name>
    <dbReference type="NCBI Taxonomy" id="101924"/>
    <lineage>
        <taxon>Eukaryota</taxon>
        <taxon>Rhodophyta</taxon>
        <taxon>Stylonematophyceae</taxon>
        <taxon>Stylonematales</taxon>
        <taxon>Stylonemataceae</taxon>
        <taxon>Rhodosorus</taxon>
    </lineage>
</organism>
<keyword evidence="5 12" id="KW-0812">Transmembrane</keyword>
<keyword evidence="14" id="KW-1185">Reference proteome</keyword>
<dbReference type="AlphaFoldDB" id="A0AAV8UI48"/>
<evidence type="ECO:0000256" key="3">
    <source>
        <dbReference type="ARBA" id="ARBA00022448"/>
    </source>
</evidence>
<keyword evidence="3" id="KW-0813">Transport</keyword>
<evidence type="ECO:0000313" key="13">
    <source>
        <dbReference type="EMBL" id="KAJ8900743.1"/>
    </source>
</evidence>
<evidence type="ECO:0000313" key="14">
    <source>
        <dbReference type="Proteomes" id="UP001157974"/>
    </source>
</evidence>
<evidence type="ECO:0000256" key="10">
    <source>
        <dbReference type="ARBA" id="ARBA00023136"/>
    </source>
</evidence>
<comment type="subcellular location">
    <subcellularLocation>
        <location evidence="1">Endomembrane system</location>
        <topology evidence="1">Multi-pass membrane protein</topology>
    </subcellularLocation>
</comment>
<dbReference type="GO" id="GO:0042802">
    <property type="term" value="F:identical protein binding"/>
    <property type="evidence" value="ECO:0007669"/>
    <property type="project" value="InterPro"/>
</dbReference>
<evidence type="ECO:0000256" key="7">
    <source>
        <dbReference type="ARBA" id="ARBA00022958"/>
    </source>
</evidence>
<evidence type="ECO:0000256" key="8">
    <source>
        <dbReference type="ARBA" id="ARBA00022989"/>
    </source>
</evidence>
<evidence type="ECO:0000256" key="6">
    <source>
        <dbReference type="ARBA" id="ARBA00022826"/>
    </source>
</evidence>
<evidence type="ECO:0000256" key="4">
    <source>
        <dbReference type="ARBA" id="ARBA00022538"/>
    </source>
</evidence>
<comment type="caution">
    <text evidence="13">The sequence shown here is derived from an EMBL/GenBank/DDBJ whole genome shotgun (WGS) entry which is preliminary data.</text>
</comment>
<keyword evidence="9" id="KW-0406">Ion transport</keyword>
<dbReference type="GO" id="GO:0012505">
    <property type="term" value="C:endomembrane system"/>
    <property type="evidence" value="ECO:0007669"/>
    <property type="project" value="UniProtKB-SubCell"/>
</dbReference>
<evidence type="ECO:0000256" key="11">
    <source>
        <dbReference type="ARBA" id="ARBA00023303"/>
    </source>
</evidence>
<dbReference type="GO" id="GO:0005267">
    <property type="term" value="F:potassium channel activity"/>
    <property type="evidence" value="ECO:0007669"/>
    <property type="project" value="UniProtKB-KW"/>
</dbReference>
<proteinExistence type="inferred from homology"/>
<evidence type="ECO:0000256" key="5">
    <source>
        <dbReference type="ARBA" id="ARBA00022692"/>
    </source>
</evidence>
<keyword evidence="4" id="KW-0633">Potassium transport</keyword>
<evidence type="ECO:0000256" key="2">
    <source>
        <dbReference type="ARBA" id="ARBA00005766"/>
    </source>
</evidence>
<dbReference type="EMBL" id="JAMWBK010000013">
    <property type="protein sequence ID" value="KAJ8900743.1"/>
    <property type="molecule type" value="Genomic_DNA"/>
</dbReference>
<feature type="transmembrane region" description="Helical" evidence="12">
    <location>
        <begin position="124"/>
        <end position="143"/>
    </location>
</feature>
<protein>
    <submittedName>
        <fullName evidence="13">Uncharacterized protein</fullName>
    </submittedName>
</protein>
<dbReference type="Pfam" id="PF05197">
    <property type="entry name" value="TRIC"/>
    <property type="match status" value="1"/>
</dbReference>
<feature type="transmembrane region" description="Helical" evidence="12">
    <location>
        <begin position="64"/>
        <end position="84"/>
    </location>
</feature>
<keyword evidence="11" id="KW-0407">Ion channel</keyword>
<accession>A0AAV8UI48</accession>
<gene>
    <name evidence="13" type="ORF">NDN08_000044</name>
</gene>
<keyword evidence="7" id="KW-0630">Potassium</keyword>
<comment type="similarity">
    <text evidence="2">Belongs to the TMEM38 family.</text>
</comment>
<feature type="transmembrane region" description="Helical" evidence="12">
    <location>
        <begin position="155"/>
        <end position="174"/>
    </location>
</feature>
<name>A0AAV8UI48_9RHOD</name>
<dbReference type="Proteomes" id="UP001157974">
    <property type="component" value="Unassembled WGS sequence"/>
</dbReference>